<dbReference type="InterPro" id="IPR019004">
    <property type="entry name" value="YqeY/Aim41"/>
</dbReference>
<organism evidence="1 2">
    <name type="scientific">Thermoactinomyces daqus</name>
    <dbReference type="NCBI Taxonomy" id="1329516"/>
    <lineage>
        <taxon>Bacteria</taxon>
        <taxon>Bacillati</taxon>
        <taxon>Bacillota</taxon>
        <taxon>Bacilli</taxon>
        <taxon>Bacillales</taxon>
        <taxon>Thermoactinomycetaceae</taxon>
        <taxon>Thermoactinomyces</taxon>
    </lineage>
</organism>
<dbReference type="InterPro" id="IPR023168">
    <property type="entry name" value="GatB_Yqey_C_2"/>
</dbReference>
<accession>A0A7W2AIE0</accession>
<dbReference type="PANTHER" id="PTHR28055">
    <property type="entry name" value="ALTERED INHERITANCE OF MITOCHONDRIA PROTEIN 41, MITOCHONDRIAL"/>
    <property type="match status" value="1"/>
</dbReference>
<dbReference type="PANTHER" id="PTHR28055:SF1">
    <property type="entry name" value="ALTERED INHERITANCE OF MITOCHONDRIA PROTEIN 41, MITOCHONDRIAL"/>
    <property type="match status" value="1"/>
</dbReference>
<dbReference type="OrthoDB" id="9794041at2"/>
<dbReference type="AlphaFoldDB" id="A0A7W2AIE0"/>
<name>A0A7W2AIE0_9BACL</name>
<sequence length="147" mass="16757">MSLLEQLNEDMKLALKNKEKTKLSTIRMLKSSIKKAEIDKRRPLTDEEVLEVVLREVKQRQDSLSEYEKAGREDLVQKEKEEMEILRAYLPEQMSEDEVKALVQQVIQELGASSKADMGKVMGALMPKVKGRADGRLVNRLVSEALS</sequence>
<dbReference type="EMBL" id="JACEIP010000008">
    <property type="protein sequence ID" value="MBA4542639.1"/>
    <property type="molecule type" value="Genomic_DNA"/>
</dbReference>
<dbReference type="InterPro" id="IPR003789">
    <property type="entry name" value="Asn/Gln_tRNA_amidoTrase-B-like"/>
</dbReference>
<dbReference type="SUPFAM" id="SSF89095">
    <property type="entry name" value="GatB/YqeY motif"/>
    <property type="match status" value="1"/>
</dbReference>
<keyword evidence="2" id="KW-1185">Reference proteome</keyword>
<dbReference type="Proteomes" id="UP000530514">
    <property type="component" value="Unassembled WGS sequence"/>
</dbReference>
<dbReference type="Gene3D" id="1.10.1510.10">
    <property type="entry name" value="Uncharacterised protein YqeY/AIM41 PF09424, N-terminal domain"/>
    <property type="match status" value="1"/>
</dbReference>
<evidence type="ECO:0000313" key="1">
    <source>
        <dbReference type="EMBL" id="MBA4542639.1"/>
    </source>
</evidence>
<comment type="caution">
    <text evidence="1">The sequence shown here is derived from an EMBL/GenBank/DDBJ whole genome shotgun (WGS) entry which is preliminary data.</text>
</comment>
<dbReference type="Gene3D" id="1.10.10.410">
    <property type="match status" value="1"/>
</dbReference>
<dbReference type="RefSeq" id="WP_033101737.1">
    <property type="nucleotide sequence ID" value="NZ_JACEIP010000008.1"/>
</dbReference>
<reference evidence="1 2" key="1">
    <citation type="submission" date="2020-07" db="EMBL/GenBank/DDBJ databases">
        <authorList>
            <person name="Feng H."/>
        </authorList>
    </citation>
    <scope>NUCLEOTIDE SEQUENCE [LARGE SCALE GENOMIC DNA]</scope>
    <source>
        <strain evidence="2">s-11</strain>
    </source>
</reference>
<gene>
    <name evidence="1" type="ORF">H1164_06950</name>
</gene>
<evidence type="ECO:0000313" key="2">
    <source>
        <dbReference type="Proteomes" id="UP000530514"/>
    </source>
</evidence>
<dbReference type="Pfam" id="PF09424">
    <property type="entry name" value="YqeY"/>
    <property type="match status" value="1"/>
</dbReference>
<dbReference type="GO" id="GO:0016884">
    <property type="term" value="F:carbon-nitrogen ligase activity, with glutamine as amido-N-donor"/>
    <property type="evidence" value="ECO:0007669"/>
    <property type="project" value="InterPro"/>
</dbReference>
<proteinExistence type="predicted"/>
<protein>
    <submittedName>
        <fullName evidence="1">GatB/YqeY domain-containing protein</fullName>
    </submittedName>
</protein>
<dbReference type="InterPro" id="IPR042184">
    <property type="entry name" value="YqeY/Aim41_N"/>
</dbReference>